<dbReference type="EMBL" id="JAVJAF010000001">
    <property type="protein sequence ID" value="MDR6236430.1"/>
    <property type="molecule type" value="Genomic_DNA"/>
</dbReference>
<dbReference type="AlphaFoldDB" id="A0AAJ2F1H0"/>
<accession>A0AAJ2F1H0</accession>
<reference evidence="2" key="1">
    <citation type="submission" date="2023-08" db="EMBL/GenBank/DDBJ databases">
        <title>Functional and genomic diversity of the sorghum phyllosphere microbiome.</title>
        <authorList>
            <person name="Shade A."/>
        </authorList>
    </citation>
    <scope>NUCLEOTIDE SEQUENCE</scope>
    <source>
        <strain evidence="2">SORGH_AS_0201</strain>
    </source>
</reference>
<dbReference type="RefSeq" id="WP_309761419.1">
    <property type="nucleotide sequence ID" value="NZ_JAVJAF010000001.1"/>
</dbReference>
<evidence type="ECO:0000256" key="1">
    <source>
        <dbReference type="SAM" id="SignalP"/>
    </source>
</evidence>
<comment type="caution">
    <text evidence="2">The sequence shown here is derived from an EMBL/GenBank/DDBJ whole genome shotgun (WGS) entry which is preliminary data.</text>
</comment>
<dbReference type="Proteomes" id="UP001268036">
    <property type="component" value="Unassembled WGS sequence"/>
</dbReference>
<gene>
    <name evidence="2" type="ORF">QE440_004171</name>
</gene>
<organism evidence="2 3">
    <name type="scientific">Pseudomonas oryzihabitans</name>
    <dbReference type="NCBI Taxonomy" id="47885"/>
    <lineage>
        <taxon>Bacteria</taxon>
        <taxon>Pseudomonadati</taxon>
        <taxon>Pseudomonadota</taxon>
        <taxon>Gammaproteobacteria</taxon>
        <taxon>Pseudomonadales</taxon>
        <taxon>Pseudomonadaceae</taxon>
        <taxon>Pseudomonas</taxon>
    </lineage>
</organism>
<proteinExistence type="predicted"/>
<protein>
    <submittedName>
        <fullName evidence="2">Uncharacterized protein</fullName>
    </submittedName>
</protein>
<name>A0AAJ2F1H0_9PSED</name>
<evidence type="ECO:0000313" key="3">
    <source>
        <dbReference type="Proteomes" id="UP001268036"/>
    </source>
</evidence>
<sequence length="86" mass="9230">MNVFNKMAALALLSTASYAAMASELNERRNQVIPQSKVAEADIAPVQQVAPVGWDRILESKAYGPVSVRYQARAVSPDVLRSAALG</sequence>
<feature type="signal peptide" evidence="1">
    <location>
        <begin position="1"/>
        <end position="22"/>
    </location>
</feature>
<evidence type="ECO:0000313" key="2">
    <source>
        <dbReference type="EMBL" id="MDR6236430.1"/>
    </source>
</evidence>
<feature type="chain" id="PRO_5042610989" evidence="1">
    <location>
        <begin position="23"/>
        <end position="86"/>
    </location>
</feature>
<keyword evidence="1" id="KW-0732">Signal</keyword>